<organism evidence="3 4">
    <name type="scientific">Frondihabitans sucicola</name>
    <dbReference type="NCBI Taxonomy" id="1268041"/>
    <lineage>
        <taxon>Bacteria</taxon>
        <taxon>Bacillati</taxon>
        <taxon>Actinomycetota</taxon>
        <taxon>Actinomycetes</taxon>
        <taxon>Micrococcales</taxon>
        <taxon>Microbacteriaceae</taxon>
        <taxon>Frondihabitans</taxon>
    </lineage>
</organism>
<name>A0ABM8GN58_9MICO</name>
<feature type="transmembrane region" description="Helical" evidence="1">
    <location>
        <begin position="57"/>
        <end position="77"/>
    </location>
</feature>
<evidence type="ECO:0000313" key="3">
    <source>
        <dbReference type="EMBL" id="BDZ49657.1"/>
    </source>
</evidence>
<feature type="transmembrane region" description="Helical" evidence="1">
    <location>
        <begin position="130"/>
        <end position="148"/>
    </location>
</feature>
<keyword evidence="1" id="KW-1133">Transmembrane helix</keyword>
<dbReference type="Proteomes" id="UP001321486">
    <property type="component" value="Chromosome"/>
</dbReference>
<accession>A0ABM8GN58</accession>
<evidence type="ECO:0000313" key="4">
    <source>
        <dbReference type="Proteomes" id="UP001321486"/>
    </source>
</evidence>
<keyword evidence="1" id="KW-0812">Transmembrane</keyword>
<dbReference type="EMBL" id="AP027732">
    <property type="protein sequence ID" value="BDZ49657.1"/>
    <property type="molecule type" value="Genomic_DNA"/>
</dbReference>
<dbReference type="Pfam" id="PF01478">
    <property type="entry name" value="Peptidase_A24"/>
    <property type="match status" value="1"/>
</dbReference>
<proteinExistence type="predicted"/>
<protein>
    <recommendedName>
        <fullName evidence="2">Prepilin type IV endopeptidase peptidase domain-containing protein</fullName>
    </recommendedName>
</protein>
<keyword evidence="4" id="KW-1185">Reference proteome</keyword>
<sequence>MNAFVDAAVILLLLGLALGAPESGLDWLAAAPAACWVAVATPALVRSDLEHRRLPNALTLPAVGLVALSAAGSWVFGEGGRDPALALGLCLIISAVGFWASARGGVGMGDVKLAVALVGSATLVDVRSLAVVALVTGASGVAAAVVAVRRHRATSIAYGPCLLAGYWCGLVAARIAAWPGPAG</sequence>
<evidence type="ECO:0000259" key="2">
    <source>
        <dbReference type="Pfam" id="PF01478"/>
    </source>
</evidence>
<dbReference type="Gene3D" id="1.20.120.1220">
    <property type="match status" value="1"/>
</dbReference>
<evidence type="ECO:0000256" key="1">
    <source>
        <dbReference type="SAM" id="Phobius"/>
    </source>
</evidence>
<dbReference type="InterPro" id="IPR000045">
    <property type="entry name" value="Prepilin_IV_endopep_pep"/>
</dbReference>
<gene>
    <name evidence="3" type="ORF">GCM10025867_18980</name>
</gene>
<reference evidence="4" key="1">
    <citation type="journal article" date="2019" name="Int. J. Syst. Evol. Microbiol.">
        <title>The Global Catalogue of Microorganisms (GCM) 10K type strain sequencing project: providing services to taxonomists for standard genome sequencing and annotation.</title>
        <authorList>
            <consortium name="The Broad Institute Genomics Platform"/>
            <consortium name="The Broad Institute Genome Sequencing Center for Infectious Disease"/>
            <person name="Wu L."/>
            <person name="Ma J."/>
        </authorList>
    </citation>
    <scope>NUCLEOTIDE SEQUENCE [LARGE SCALE GENOMIC DNA]</scope>
    <source>
        <strain evidence="4">NBRC 108728</strain>
    </source>
</reference>
<keyword evidence="1" id="KW-0472">Membrane</keyword>
<feature type="transmembrane region" description="Helical" evidence="1">
    <location>
        <begin position="83"/>
        <end position="100"/>
    </location>
</feature>
<feature type="transmembrane region" description="Helical" evidence="1">
    <location>
        <begin position="155"/>
        <end position="177"/>
    </location>
</feature>
<feature type="domain" description="Prepilin type IV endopeptidase peptidase" evidence="2">
    <location>
        <begin position="44"/>
        <end position="137"/>
    </location>
</feature>
<dbReference type="RefSeq" id="WP_286346403.1">
    <property type="nucleotide sequence ID" value="NZ_AP027732.1"/>
</dbReference>